<dbReference type="Proteomes" id="UP000662074">
    <property type="component" value="Unassembled WGS sequence"/>
</dbReference>
<evidence type="ECO:0000313" key="1">
    <source>
        <dbReference type="EMBL" id="GGI50192.1"/>
    </source>
</evidence>
<gene>
    <name evidence="1" type="ORF">GCM10011425_14040</name>
</gene>
<name>A0A917J928_9SPHI</name>
<evidence type="ECO:0000313" key="2">
    <source>
        <dbReference type="Proteomes" id="UP000662074"/>
    </source>
</evidence>
<dbReference type="EMBL" id="BMDO01000003">
    <property type="protein sequence ID" value="GGI50192.1"/>
    <property type="molecule type" value="Genomic_DNA"/>
</dbReference>
<comment type="caution">
    <text evidence="1">The sequence shown here is derived from an EMBL/GenBank/DDBJ whole genome shotgun (WGS) entry which is preliminary data.</text>
</comment>
<sequence length="60" mass="6524">MPKINALTETAVSITNLGNFIDVNKIVKTASSVFCMMRIVSPRVIIMASVVLKLMATLVE</sequence>
<protein>
    <submittedName>
        <fullName evidence="1">Uncharacterized protein</fullName>
    </submittedName>
</protein>
<accession>A0A917J928</accession>
<keyword evidence="2" id="KW-1185">Reference proteome</keyword>
<proteinExistence type="predicted"/>
<reference evidence="1" key="2">
    <citation type="submission" date="2020-09" db="EMBL/GenBank/DDBJ databases">
        <authorList>
            <person name="Sun Q."/>
            <person name="Sedlacek I."/>
        </authorList>
    </citation>
    <scope>NUCLEOTIDE SEQUENCE</scope>
    <source>
        <strain evidence="1">CCM 8711</strain>
    </source>
</reference>
<organism evidence="1 2">
    <name type="scientific">Mucilaginibacter galii</name>
    <dbReference type="NCBI Taxonomy" id="2005073"/>
    <lineage>
        <taxon>Bacteria</taxon>
        <taxon>Pseudomonadati</taxon>
        <taxon>Bacteroidota</taxon>
        <taxon>Sphingobacteriia</taxon>
        <taxon>Sphingobacteriales</taxon>
        <taxon>Sphingobacteriaceae</taxon>
        <taxon>Mucilaginibacter</taxon>
    </lineage>
</organism>
<reference evidence="1" key="1">
    <citation type="journal article" date="2014" name="Int. J. Syst. Evol. Microbiol.">
        <title>Complete genome sequence of Corynebacterium casei LMG S-19264T (=DSM 44701T), isolated from a smear-ripened cheese.</title>
        <authorList>
            <consortium name="US DOE Joint Genome Institute (JGI-PGF)"/>
            <person name="Walter F."/>
            <person name="Albersmeier A."/>
            <person name="Kalinowski J."/>
            <person name="Ruckert C."/>
        </authorList>
    </citation>
    <scope>NUCLEOTIDE SEQUENCE</scope>
    <source>
        <strain evidence="1">CCM 8711</strain>
    </source>
</reference>
<dbReference type="AlphaFoldDB" id="A0A917J928"/>